<dbReference type="InterPro" id="IPR004552">
    <property type="entry name" value="AGP_acyltrans"/>
</dbReference>
<evidence type="ECO:0000313" key="8">
    <source>
        <dbReference type="Proteomes" id="UP000045706"/>
    </source>
</evidence>
<keyword evidence="5" id="KW-0812">Transmembrane</keyword>
<dbReference type="AlphaFoldDB" id="A0A0G4L3G8"/>
<dbReference type="NCBIfam" id="TIGR00530">
    <property type="entry name" value="AGP_acyltrn"/>
    <property type="match status" value="1"/>
</dbReference>
<evidence type="ECO:0000313" key="7">
    <source>
        <dbReference type="EMBL" id="CRK16531.1"/>
    </source>
</evidence>
<keyword evidence="5" id="KW-1133">Transmembrane helix</keyword>
<keyword evidence="4" id="KW-0443">Lipid metabolism</keyword>
<sequence length="348" mass="37614">MSGILGYLYKFFVGYFALTVALYMLSVVVPKAAFGARVLAAYVCLIAAALYGALAAILLRLIGNPGSSQWATARFFKWIMLLATGVIFEIEDPKNILETTRPAVFIGNHQTELDVLMLGALFPKNCSVTAKSSLKKTPFLGWFMSLSGSVFIDRKNSKDAREAMAGAAKDMQARRQSVYMFPEGTRSYAKDPTLLPFKKGAFHLAVQAGVPIVPCVVANYSHILWVKGLVFNGGKIPVKVLDPIPTTGLTSADAGVPIVPCVVANYSHILWVKGLVFNGGKIPVKILDPMPTTGLTSADVDELTRSTQELFMRELVSLTERAQGRKIAMPAVMDTTKTLKATGVNTSS</sequence>
<keyword evidence="4" id="KW-0444">Lipid biosynthesis</keyword>
<dbReference type="GO" id="GO:0003841">
    <property type="term" value="F:1-acylglycerol-3-phosphate O-acyltransferase activity"/>
    <property type="evidence" value="ECO:0007669"/>
    <property type="project" value="UniProtKB-UniRule"/>
</dbReference>
<dbReference type="SMART" id="SM00563">
    <property type="entry name" value="PlsC"/>
    <property type="match status" value="1"/>
</dbReference>
<evidence type="ECO:0000259" key="6">
    <source>
        <dbReference type="SMART" id="SM00563"/>
    </source>
</evidence>
<dbReference type="PANTHER" id="PTHR10434">
    <property type="entry name" value="1-ACYL-SN-GLYCEROL-3-PHOSPHATE ACYLTRANSFERASE"/>
    <property type="match status" value="1"/>
</dbReference>
<dbReference type="SUPFAM" id="SSF69593">
    <property type="entry name" value="Glycerol-3-phosphate (1)-acyltransferase"/>
    <property type="match status" value="2"/>
</dbReference>
<evidence type="ECO:0000256" key="4">
    <source>
        <dbReference type="RuleBase" id="RU361267"/>
    </source>
</evidence>
<evidence type="ECO:0000256" key="1">
    <source>
        <dbReference type="ARBA" id="ARBA00008655"/>
    </source>
</evidence>
<proteinExistence type="inferred from homology"/>
<feature type="transmembrane region" description="Helical" evidence="5">
    <location>
        <begin position="39"/>
        <end position="59"/>
    </location>
</feature>
<dbReference type="GO" id="GO:0005783">
    <property type="term" value="C:endoplasmic reticulum"/>
    <property type="evidence" value="ECO:0007669"/>
    <property type="project" value="TreeGrafter"/>
</dbReference>
<dbReference type="Proteomes" id="UP000045706">
    <property type="component" value="Unassembled WGS sequence"/>
</dbReference>
<accession>A0A0G4L3G8</accession>
<dbReference type="CDD" id="cd07989">
    <property type="entry name" value="LPLAT_AGPAT-like"/>
    <property type="match status" value="1"/>
</dbReference>
<dbReference type="EC" id="2.3.1.51" evidence="4"/>
<dbReference type="EMBL" id="CVQI01007113">
    <property type="protein sequence ID" value="CRK16531.1"/>
    <property type="molecule type" value="Genomic_DNA"/>
</dbReference>
<organism evidence="7 8">
    <name type="scientific">Verticillium longisporum</name>
    <name type="common">Verticillium dahliae var. longisporum</name>
    <dbReference type="NCBI Taxonomy" id="100787"/>
    <lineage>
        <taxon>Eukaryota</taxon>
        <taxon>Fungi</taxon>
        <taxon>Dikarya</taxon>
        <taxon>Ascomycota</taxon>
        <taxon>Pezizomycotina</taxon>
        <taxon>Sordariomycetes</taxon>
        <taxon>Hypocreomycetidae</taxon>
        <taxon>Glomerellales</taxon>
        <taxon>Plectosphaerellaceae</taxon>
        <taxon>Verticillium</taxon>
    </lineage>
</organism>
<feature type="transmembrane region" description="Helical" evidence="5">
    <location>
        <begin position="12"/>
        <end position="33"/>
    </location>
</feature>
<dbReference type="PANTHER" id="PTHR10434:SF11">
    <property type="entry name" value="1-ACYL-SN-GLYCEROL-3-PHOSPHATE ACYLTRANSFERASE"/>
    <property type="match status" value="1"/>
</dbReference>
<protein>
    <recommendedName>
        <fullName evidence="4">1-acyl-sn-glycerol-3-phosphate acyltransferase</fullName>
        <ecNumber evidence="4">2.3.1.51</ecNumber>
    </recommendedName>
</protein>
<evidence type="ECO:0000256" key="2">
    <source>
        <dbReference type="ARBA" id="ARBA00022679"/>
    </source>
</evidence>
<comment type="domain">
    <text evidence="4">The HXXXXD motif is essential for acyltransferase activity and may constitute the binding site for the phosphate moiety of the glycerol-3-phosphate.</text>
</comment>
<evidence type="ECO:0000256" key="5">
    <source>
        <dbReference type="SAM" id="Phobius"/>
    </source>
</evidence>
<reference evidence="8" key="1">
    <citation type="submission" date="2015-05" db="EMBL/GenBank/DDBJ databases">
        <authorList>
            <person name="Fogelqvist Johan"/>
        </authorList>
    </citation>
    <scope>NUCLEOTIDE SEQUENCE [LARGE SCALE GENOMIC DNA]</scope>
</reference>
<comment type="similarity">
    <text evidence="1 4">Belongs to the 1-acyl-sn-glycerol-3-phosphate acyltransferase family.</text>
</comment>
<comment type="catalytic activity">
    <reaction evidence="4">
        <text>a 1-acyl-sn-glycero-3-phosphate + an acyl-CoA = a 1,2-diacyl-sn-glycero-3-phosphate + CoA</text>
        <dbReference type="Rhea" id="RHEA:19709"/>
        <dbReference type="ChEBI" id="CHEBI:57287"/>
        <dbReference type="ChEBI" id="CHEBI:57970"/>
        <dbReference type="ChEBI" id="CHEBI:58342"/>
        <dbReference type="ChEBI" id="CHEBI:58608"/>
        <dbReference type="EC" id="2.3.1.51"/>
    </reaction>
</comment>
<keyword evidence="4" id="KW-0594">Phospholipid biosynthesis</keyword>
<feature type="domain" description="Phospholipid/glycerol acyltransferase" evidence="6">
    <location>
        <begin position="103"/>
        <end position="220"/>
    </location>
</feature>
<name>A0A0G4L3G8_VERLO</name>
<keyword evidence="3 4" id="KW-0012">Acyltransferase</keyword>
<keyword evidence="4" id="KW-1208">Phospholipid metabolism</keyword>
<dbReference type="GO" id="GO:0006654">
    <property type="term" value="P:phosphatidic acid biosynthetic process"/>
    <property type="evidence" value="ECO:0007669"/>
    <property type="project" value="TreeGrafter"/>
</dbReference>
<evidence type="ECO:0000256" key="3">
    <source>
        <dbReference type="ARBA" id="ARBA00023315"/>
    </source>
</evidence>
<keyword evidence="5" id="KW-0472">Membrane</keyword>
<dbReference type="GO" id="GO:0016020">
    <property type="term" value="C:membrane"/>
    <property type="evidence" value="ECO:0007669"/>
    <property type="project" value="InterPro"/>
</dbReference>
<dbReference type="InterPro" id="IPR002123">
    <property type="entry name" value="Plipid/glycerol_acylTrfase"/>
</dbReference>
<keyword evidence="2 4" id="KW-0808">Transferase</keyword>
<gene>
    <name evidence="7" type="ORF">BN1723_011016</name>
</gene>
<dbReference type="Pfam" id="PF01553">
    <property type="entry name" value="Acyltransferase"/>
    <property type="match status" value="1"/>
</dbReference>